<dbReference type="EMBL" id="RDCJ01000038">
    <property type="protein sequence ID" value="RMW50577.1"/>
    <property type="molecule type" value="Genomic_DNA"/>
</dbReference>
<reference evidence="4 6" key="1">
    <citation type="submission" date="2018-03" db="EMBL/GenBank/DDBJ databases">
        <title>Draft Genome Sequences of six Lactobacillus pentosus Strains Isolated from Brines of Traditionally Fermented Spanish-Style Green Table Olives.</title>
        <authorList>
            <person name="Calero-Delgado B."/>
            <person name="Martin-Platero A.M."/>
            <person name="Perez-Pulido A.J."/>
            <person name="Benitez-Cabello A."/>
            <person name="Casimiro-Soriguer C.S."/>
            <person name="Martinez-Bueno M."/>
            <person name="Arroyo-Lopez F.N."/>
            <person name="Rodriguez-Gomez F."/>
            <person name="Bautista-Gallego J."/>
            <person name="Garrido-Fernandez A."/>
            <person name="Jimenez-Diaz R."/>
        </authorList>
    </citation>
    <scope>NUCLEOTIDE SEQUENCE [LARGE SCALE GENOMIC DNA]</scope>
    <source>
        <strain evidence="4 6">IG2</strain>
    </source>
</reference>
<dbReference type="InterPro" id="IPR000551">
    <property type="entry name" value="MerR-type_HTH_dom"/>
</dbReference>
<dbReference type="Proteomes" id="UP000276249">
    <property type="component" value="Unassembled WGS sequence"/>
</dbReference>
<dbReference type="GO" id="GO:0003700">
    <property type="term" value="F:DNA-binding transcription factor activity"/>
    <property type="evidence" value="ECO:0007669"/>
    <property type="project" value="InterPro"/>
</dbReference>
<dbReference type="SMART" id="SM00422">
    <property type="entry name" value="HTH_MERR"/>
    <property type="match status" value="1"/>
</dbReference>
<feature type="domain" description="HTH merR-type" evidence="2">
    <location>
        <begin position="2"/>
        <end position="73"/>
    </location>
</feature>
<keyword evidence="6" id="KW-1185">Reference proteome</keyword>
<evidence type="ECO:0000313" key="7">
    <source>
        <dbReference type="Proteomes" id="UP000276249"/>
    </source>
</evidence>
<dbReference type="InterPro" id="IPR009061">
    <property type="entry name" value="DNA-bd_dom_put_sf"/>
</dbReference>
<dbReference type="CDD" id="cd01109">
    <property type="entry name" value="HTH_YyaN"/>
    <property type="match status" value="1"/>
</dbReference>
<dbReference type="AlphaFoldDB" id="A0A3M6L9D0"/>
<dbReference type="PANTHER" id="PTHR30204:SF82">
    <property type="entry name" value="TRANSCRIPTIONAL REGULATOR, MERR FAMILY"/>
    <property type="match status" value="1"/>
</dbReference>
<dbReference type="Proteomes" id="UP001263852">
    <property type="component" value="Unassembled WGS sequence"/>
</dbReference>
<dbReference type="PANTHER" id="PTHR30204">
    <property type="entry name" value="REDOX-CYCLING DRUG-SENSING TRANSCRIPTIONAL ACTIVATOR SOXR"/>
    <property type="match status" value="1"/>
</dbReference>
<dbReference type="Pfam" id="PF13411">
    <property type="entry name" value="MerR_1"/>
    <property type="match status" value="1"/>
</dbReference>
<sequence length="156" mass="17942">MTLTIHDVAQRTGLTTYTLRYYAKEGLLDFVTRSSNKLGTRLFKESDLEFIYLIKCLKNAGLSIKEIKTFVDWTMAGDSTIAERRDMFQKRRTALQQQMADLQATLDVVNYKYWYYQVAEDAGTCAVHDGMPDAEIPEKFRQVKHRLSALDGIKDA</sequence>
<evidence type="ECO:0000313" key="5">
    <source>
        <dbReference type="EMBL" id="RMW50577.1"/>
    </source>
</evidence>
<dbReference type="EMBL" id="PVOB01000278">
    <property type="protein sequence ID" value="PRO91365.1"/>
    <property type="molecule type" value="Genomic_DNA"/>
</dbReference>
<evidence type="ECO:0000259" key="2">
    <source>
        <dbReference type="PROSITE" id="PS50937"/>
    </source>
</evidence>
<evidence type="ECO:0000313" key="4">
    <source>
        <dbReference type="EMBL" id="PRO91365.1"/>
    </source>
</evidence>
<dbReference type="GO" id="GO:0003677">
    <property type="term" value="F:DNA binding"/>
    <property type="evidence" value="ECO:0007669"/>
    <property type="project" value="UniProtKB-KW"/>
</dbReference>
<dbReference type="PROSITE" id="PS50937">
    <property type="entry name" value="HTH_MERR_2"/>
    <property type="match status" value="1"/>
</dbReference>
<dbReference type="Proteomes" id="UP000238378">
    <property type="component" value="Unassembled WGS sequence"/>
</dbReference>
<evidence type="ECO:0000313" key="6">
    <source>
        <dbReference type="Proteomes" id="UP000238378"/>
    </source>
</evidence>
<reference evidence="5 7" key="2">
    <citation type="submission" date="2018-10" db="EMBL/GenBank/DDBJ databases">
        <title>Genome sequences of five Lactobacillus pentosus strains isolated from brines of traditionally fermented spanish-style green table olives and differences between them.</title>
        <authorList>
            <person name="Jimenez Diaz R."/>
        </authorList>
    </citation>
    <scope>NUCLEOTIDE SEQUENCE [LARGE SCALE GENOMIC DNA]</scope>
    <source>
        <strain evidence="5 7">IG10</strain>
    </source>
</reference>
<dbReference type="RefSeq" id="WP_105923892.1">
    <property type="nucleotide sequence ID" value="NZ_BOUG01000007.1"/>
</dbReference>
<evidence type="ECO:0000256" key="1">
    <source>
        <dbReference type="ARBA" id="ARBA00023125"/>
    </source>
</evidence>
<protein>
    <submittedName>
        <fullName evidence="5">MerR family transcriptional regulator</fullName>
    </submittedName>
</protein>
<accession>A0A3M6L9D0</accession>
<gene>
    <name evidence="4" type="ORF">C6Y08_14750</name>
    <name evidence="5" type="ORF">D6U18_03010</name>
    <name evidence="3" type="ORF">RI555_09300</name>
</gene>
<comment type="caution">
    <text evidence="5">The sequence shown here is derived from an EMBL/GenBank/DDBJ whole genome shotgun (WGS) entry which is preliminary data.</text>
</comment>
<name>A0A3M6L9D0_LACPE</name>
<organism evidence="5 7">
    <name type="scientific">Lactiplantibacillus pentosus</name>
    <name type="common">Lactobacillus pentosus</name>
    <dbReference type="NCBI Taxonomy" id="1589"/>
    <lineage>
        <taxon>Bacteria</taxon>
        <taxon>Bacillati</taxon>
        <taxon>Bacillota</taxon>
        <taxon>Bacilli</taxon>
        <taxon>Lactobacillales</taxon>
        <taxon>Lactobacillaceae</taxon>
        <taxon>Lactiplantibacillus</taxon>
    </lineage>
</organism>
<keyword evidence="1" id="KW-0238">DNA-binding</keyword>
<dbReference type="EMBL" id="JAVLAO010000001">
    <property type="protein sequence ID" value="MDT7039178.1"/>
    <property type="molecule type" value="Genomic_DNA"/>
</dbReference>
<evidence type="ECO:0000313" key="3">
    <source>
        <dbReference type="EMBL" id="MDT7039178.1"/>
    </source>
</evidence>
<dbReference type="Gene3D" id="1.10.1660.10">
    <property type="match status" value="1"/>
</dbReference>
<dbReference type="SUPFAM" id="SSF46955">
    <property type="entry name" value="Putative DNA-binding domain"/>
    <property type="match status" value="1"/>
</dbReference>
<proteinExistence type="predicted"/>
<reference evidence="3" key="3">
    <citation type="submission" date="2023-08" db="EMBL/GenBank/DDBJ databases">
        <authorList>
            <person name="Page C.A."/>
            <person name="Perez-Diaz I.M."/>
        </authorList>
    </citation>
    <scope>NUCLEOTIDE SEQUENCE</scope>
    <source>
        <strain evidence="3">1.8.9</strain>
    </source>
</reference>
<dbReference type="InterPro" id="IPR047057">
    <property type="entry name" value="MerR_fam"/>
</dbReference>